<reference evidence="1" key="1">
    <citation type="submission" date="2023-04" db="EMBL/GenBank/DDBJ databases">
        <title>Draft Genome sequencing of Naganishia species isolated from polar environments using Oxford Nanopore Technology.</title>
        <authorList>
            <person name="Leo P."/>
            <person name="Venkateswaran K."/>
        </authorList>
    </citation>
    <scope>NUCLEOTIDE SEQUENCE</scope>
    <source>
        <strain evidence="1">MNA-CCFEE 5425</strain>
    </source>
</reference>
<comment type="caution">
    <text evidence="1">The sequence shown here is derived from an EMBL/GenBank/DDBJ whole genome shotgun (WGS) entry which is preliminary data.</text>
</comment>
<dbReference type="Proteomes" id="UP001243375">
    <property type="component" value="Unassembled WGS sequence"/>
</dbReference>
<sequence>MVGCCISSNGLSPSHDFCRKGIKKLEFKVAGTTSTKPKSNLSQQVSILSPADDGFSALPQETPFTAKTQARASLNNVESTPLPSATRSRRRSRSSFTPLRPSPDSLQPLQMASTPLPSRLSNGSAPRFPSSTSLSNLLAPAPTLDKSFVTPARPSYRAYLSPPDYEMDGEDEDISGRDESFEMGEMRQRMGSLGVVDENEGEMMMDAEMDTEAQMDLTIESDGEVEYMPPKVVRESSLAFFPGKKLQTINIISL</sequence>
<evidence type="ECO:0000313" key="1">
    <source>
        <dbReference type="EMBL" id="KAJ9123376.1"/>
    </source>
</evidence>
<keyword evidence="2" id="KW-1185">Reference proteome</keyword>
<organism evidence="1 2">
    <name type="scientific">Naganishia vaughanmartiniae</name>
    <dbReference type="NCBI Taxonomy" id="1424756"/>
    <lineage>
        <taxon>Eukaryota</taxon>
        <taxon>Fungi</taxon>
        <taxon>Dikarya</taxon>
        <taxon>Basidiomycota</taxon>
        <taxon>Agaricomycotina</taxon>
        <taxon>Tremellomycetes</taxon>
        <taxon>Filobasidiales</taxon>
        <taxon>Filobasidiaceae</taxon>
        <taxon>Naganishia</taxon>
    </lineage>
</organism>
<dbReference type="EMBL" id="JASBWU010000003">
    <property type="protein sequence ID" value="KAJ9123376.1"/>
    <property type="molecule type" value="Genomic_DNA"/>
</dbReference>
<proteinExistence type="predicted"/>
<name>A0ACC2XJ07_9TREE</name>
<accession>A0ACC2XJ07</accession>
<protein>
    <submittedName>
        <fullName evidence="1">Uncharacterized protein</fullName>
    </submittedName>
</protein>
<gene>
    <name evidence="1" type="ORF">QFC22_001575</name>
</gene>
<evidence type="ECO:0000313" key="2">
    <source>
        <dbReference type="Proteomes" id="UP001243375"/>
    </source>
</evidence>